<dbReference type="Proteomes" id="UP000278031">
    <property type="component" value="Unassembled WGS sequence"/>
</dbReference>
<reference evidence="1 2" key="1">
    <citation type="submission" date="2018-06" db="EMBL/GenBank/DDBJ databases">
        <title>Extensive metabolic versatility and redundancy in microbially diverse, dynamic hydrothermal sediments.</title>
        <authorList>
            <person name="Dombrowski N."/>
            <person name="Teske A."/>
            <person name="Baker B.J."/>
        </authorList>
    </citation>
    <scope>NUCLEOTIDE SEQUENCE [LARGE SCALE GENOMIC DNA]</scope>
    <source>
        <strain evidence="1">B51_G17</strain>
    </source>
</reference>
<evidence type="ECO:0000313" key="1">
    <source>
        <dbReference type="EMBL" id="RLG69625.1"/>
    </source>
</evidence>
<protein>
    <submittedName>
        <fullName evidence="1">Uncharacterized protein</fullName>
    </submittedName>
</protein>
<name>A0A497JGA5_9ARCH</name>
<accession>A0A497JGA5</accession>
<sequence length="72" mass="8335">MSNNDLIKSMYNSNQVLFKVCIKSDFNFLGVVKITFSNVPPPFLFVVSAEEVEKNDVFHYVRSLKKKFLESI</sequence>
<dbReference type="AlphaFoldDB" id="A0A497JGA5"/>
<organism evidence="1 2">
    <name type="scientific">Candidatus Iainarchaeum sp</name>
    <dbReference type="NCBI Taxonomy" id="3101447"/>
    <lineage>
        <taxon>Archaea</taxon>
        <taxon>Candidatus Iainarchaeota</taxon>
        <taxon>Candidatus Iainarchaeia</taxon>
        <taxon>Candidatus Iainarchaeales</taxon>
        <taxon>Candidatus Iainarchaeaceae</taxon>
        <taxon>Candidatus Iainarchaeum</taxon>
    </lineage>
</organism>
<gene>
    <name evidence="1" type="ORF">DRO04_03135</name>
</gene>
<proteinExistence type="predicted"/>
<evidence type="ECO:0000313" key="2">
    <source>
        <dbReference type="Proteomes" id="UP000278031"/>
    </source>
</evidence>
<comment type="caution">
    <text evidence="1">The sequence shown here is derived from an EMBL/GenBank/DDBJ whole genome shotgun (WGS) entry which is preliminary data.</text>
</comment>
<dbReference type="EMBL" id="QMWP01000123">
    <property type="protein sequence ID" value="RLG69625.1"/>
    <property type="molecule type" value="Genomic_DNA"/>
</dbReference>